<dbReference type="Proteomes" id="UP001058974">
    <property type="component" value="Chromosome 3"/>
</dbReference>
<reference evidence="1 2" key="1">
    <citation type="journal article" date="2022" name="Nat. Genet.">
        <title>Improved pea reference genome and pan-genome highlight genomic features and evolutionary characteristics.</title>
        <authorList>
            <person name="Yang T."/>
            <person name="Liu R."/>
            <person name="Luo Y."/>
            <person name="Hu S."/>
            <person name="Wang D."/>
            <person name="Wang C."/>
            <person name="Pandey M.K."/>
            <person name="Ge S."/>
            <person name="Xu Q."/>
            <person name="Li N."/>
            <person name="Li G."/>
            <person name="Huang Y."/>
            <person name="Saxena R.K."/>
            <person name="Ji Y."/>
            <person name="Li M."/>
            <person name="Yan X."/>
            <person name="He Y."/>
            <person name="Liu Y."/>
            <person name="Wang X."/>
            <person name="Xiang C."/>
            <person name="Varshney R.K."/>
            <person name="Ding H."/>
            <person name="Gao S."/>
            <person name="Zong X."/>
        </authorList>
    </citation>
    <scope>NUCLEOTIDE SEQUENCE [LARGE SCALE GENOMIC DNA]</scope>
    <source>
        <strain evidence="1 2">cv. Zhongwan 6</strain>
    </source>
</reference>
<protein>
    <recommendedName>
        <fullName evidence="3">Reverse transcriptase zinc-binding domain-containing protein</fullName>
    </recommendedName>
</protein>
<dbReference type="PANTHER" id="PTHR36617:SF16">
    <property type="entry name" value="OS04G0516500 PROTEIN"/>
    <property type="match status" value="1"/>
</dbReference>
<evidence type="ECO:0000313" key="2">
    <source>
        <dbReference type="Proteomes" id="UP001058974"/>
    </source>
</evidence>
<gene>
    <name evidence="1" type="ORF">KIW84_031300</name>
</gene>
<proteinExistence type="predicted"/>
<sequence>MSLCLVNRTTVDPFVTNLDFHLGIGLDLSFWSSRWFGEFPLNEVFPCLYALSSLPKLSVAETGFGGKLGWKWHLQFLVLTASSEHIQKKLELYLALHNQSPIIHKHDAFLWSASDSNQYTVSSGYDLLLQVDVEGVISEVLSKALAVMWRAKLPSEIQIFIWRLVLDCLATKEIKRARNDAIFRGKGFSVEDPISSIKWLYCLNVEEVSEMITCCHYLKLTYAKCPDEDDKEACLDAEKLSDCCFKR</sequence>
<dbReference type="EMBL" id="JAMSHJ010000003">
    <property type="protein sequence ID" value="KAI5425445.1"/>
    <property type="molecule type" value="Genomic_DNA"/>
</dbReference>
<dbReference type="PANTHER" id="PTHR36617">
    <property type="entry name" value="PROTEIN, PUTATIVE-RELATED"/>
    <property type="match status" value="1"/>
</dbReference>
<dbReference type="AlphaFoldDB" id="A0A9D4XUY7"/>
<keyword evidence="2" id="KW-1185">Reference proteome</keyword>
<evidence type="ECO:0000313" key="1">
    <source>
        <dbReference type="EMBL" id="KAI5425445.1"/>
    </source>
</evidence>
<organism evidence="1 2">
    <name type="scientific">Pisum sativum</name>
    <name type="common">Garden pea</name>
    <name type="synonym">Lathyrus oleraceus</name>
    <dbReference type="NCBI Taxonomy" id="3888"/>
    <lineage>
        <taxon>Eukaryota</taxon>
        <taxon>Viridiplantae</taxon>
        <taxon>Streptophyta</taxon>
        <taxon>Embryophyta</taxon>
        <taxon>Tracheophyta</taxon>
        <taxon>Spermatophyta</taxon>
        <taxon>Magnoliopsida</taxon>
        <taxon>eudicotyledons</taxon>
        <taxon>Gunneridae</taxon>
        <taxon>Pentapetalae</taxon>
        <taxon>rosids</taxon>
        <taxon>fabids</taxon>
        <taxon>Fabales</taxon>
        <taxon>Fabaceae</taxon>
        <taxon>Papilionoideae</taxon>
        <taxon>50 kb inversion clade</taxon>
        <taxon>NPAAA clade</taxon>
        <taxon>Hologalegina</taxon>
        <taxon>IRL clade</taxon>
        <taxon>Fabeae</taxon>
        <taxon>Lathyrus</taxon>
    </lineage>
</organism>
<accession>A0A9D4XUY7</accession>
<evidence type="ECO:0008006" key="3">
    <source>
        <dbReference type="Google" id="ProtNLM"/>
    </source>
</evidence>
<name>A0A9D4XUY7_PEA</name>
<comment type="caution">
    <text evidence="1">The sequence shown here is derived from an EMBL/GenBank/DDBJ whole genome shotgun (WGS) entry which is preliminary data.</text>
</comment>
<dbReference type="Gramene" id="Psat03G0130000-T1">
    <property type="protein sequence ID" value="KAI5425445.1"/>
    <property type="gene ID" value="KIW84_031300"/>
</dbReference>